<evidence type="ECO:0000313" key="3">
    <source>
        <dbReference type="EMBL" id="GGF28172.1"/>
    </source>
</evidence>
<dbReference type="RefSeq" id="WP_189048600.1">
    <property type="nucleotide sequence ID" value="NZ_BMJQ01000010.1"/>
</dbReference>
<organism evidence="3 4">
    <name type="scientific">Aliidongia dinghuensis</name>
    <dbReference type="NCBI Taxonomy" id="1867774"/>
    <lineage>
        <taxon>Bacteria</taxon>
        <taxon>Pseudomonadati</taxon>
        <taxon>Pseudomonadota</taxon>
        <taxon>Alphaproteobacteria</taxon>
        <taxon>Rhodospirillales</taxon>
        <taxon>Dongiaceae</taxon>
        <taxon>Aliidongia</taxon>
    </lineage>
</organism>
<accession>A0A8J3E4L8</accession>
<evidence type="ECO:0000256" key="1">
    <source>
        <dbReference type="SAM" id="MobiDB-lite"/>
    </source>
</evidence>
<dbReference type="SUPFAM" id="SSF103088">
    <property type="entry name" value="OmpA-like"/>
    <property type="match status" value="1"/>
</dbReference>
<dbReference type="PRINTS" id="PR01217">
    <property type="entry name" value="PRICHEXTENSN"/>
</dbReference>
<feature type="compositionally biased region" description="Low complexity" evidence="1">
    <location>
        <begin position="278"/>
        <end position="295"/>
    </location>
</feature>
<dbReference type="InterPro" id="IPR036737">
    <property type="entry name" value="OmpA-like_sf"/>
</dbReference>
<feature type="chain" id="PRO_5035285718" description="OmpA-like domain-containing protein" evidence="2">
    <location>
        <begin position="37"/>
        <end position="416"/>
    </location>
</feature>
<reference evidence="3" key="1">
    <citation type="journal article" date="2014" name="Int. J. Syst. Evol. Microbiol.">
        <title>Complete genome sequence of Corynebacterium casei LMG S-19264T (=DSM 44701T), isolated from a smear-ripened cheese.</title>
        <authorList>
            <consortium name="US DOE Joint Genome Institute (JGI-PGF)"/>
            <person name="Walter F."/>
            <person name="Albersmeier A."/>
            <person name="Kalinowski J."/>
            <person name="Ruckert C."/>
        </authorList>
    </citation>
    <scope>NUCLEOTIDE SEQUENCE</scope>
    <source>
        <strain evidence="3">CGMCC 1.15725</strain>
    </source>
</reference>
<name>A0A8J3E4L8_9PROT</name>
<feature type="region of interest" description="Disordered" evidence="1">
    <location>
        <begin position="138"/>
        <end position="312"/>
    </location>
</feature>
<feature type="compositionally biased region" description="Pro residues" evidence="1">
    <location>
        <begin position="234"/>
        <end position="251"/>
    </location>
</feature>
<protein>
    <recommendedName>
        <fullName evidence="5">OmpA-like domain-containing protein</fullName>
    </recommendedName>
</protein>
<feature type="compositionally biased region" description="Low complexity" evidence="1">
    <location>
        <begin position="138"/>
        <end position="163"/>
    </location>
</feature>
<feature type="region of interest" description="Disordered" evidence="1">
    <location>
        <begin position="46"/>
        <end position="81"/>
    </location>
</feature>
<feature type="compositionally biased region" description="Pro residues" evidence="1">
    <location>
        <begin position="164"/>
        <end position="182"/>
    </location>
</feature>
<reference evidence="3" key="2">
    <citation type="submission" date="2020-09" db="EMBL/GenBank/DDBJ databases">
        <authorList>
            <person name="Sun Q."/>
            <person name="Zhou Y."/>
        </authorList>
    </citation>
    <scope>NUCLEOTIDE SEQUENCE</scope>
    <source>
        <strain evidence="3">CGMCC 1.15725</strain>
    </source>
</reference>
<evidence type="ECO:0008006" key="5">
    <source>
        <dbReference type="Google" id="ProtNLM"/>
    </source>
</evidence>
<dbReference type="PROSITE" id="PS51257">
    <property type="entry name" value="PROKAR_LIPOPROTEIN"/>
    <property type="match status" value="1"/>
</dbReference>
<dbReference type="Gene3D" id="3.30.1330.60">
    <property type="entry name" value="OmpA-like domain"/>
    <property type="match status" value="1"/>
</dbReference>
<gene>
    <name evidence="3" type="ORF">GCM10011611_37760</name>
</gene>
<sequence length="416" mass="42332">MGNGKVRAGGFKNRSWRAAVAAAGMLALGGCSTLDAVNPINWFRDTKNDPGADAPNSANLEAGSEQPYPNLASVPPTPTRGLTQAERDALAKGLVSDRENAHYADVQQRAGDASAVPAPQIHVPEEQLQPIDLNNITQQAQAQQQQQQAPQQQAPQQQAQAQPRPLPPMPTIPRPAPRPPAAQAPRPTSVAPVAAAGSSHLSVGGGFAAPIAASRESALKTPTPREEPQAETPTEPPAQPQLAAVPPPQPIQPLVQGHPAPDSSSAEVGGVPVPPAAPVRAEPTPSVPQLSAAPAVQPPAASPLPGKRQTSVPAGEIDFEPLSNTLPAGAAATLKAVPAKMQGHDAIVRVVGHAAPNGAGGDAAGQQLATYQTALARANAVKQGLIAAGVDAAKIQVEAAPTDAGSTDRADVLVEY</sequence>
<evidence type="ECO:0000256" key="2">
    <source>
        <dbReference type="SAM" id="SignalP"/>
    </source>
</evidence>
<evidence type="ECO:0000313" key="4">
    <source>
        <dbReference type="Proteomes" id="UP000646365"/>
    </source>
</evidence>
<feature type="signal peptide" evidence="2">
    <location>
        <begin position="1"/>
        <end position="36"/>
    </location>
</feature>
<keyword evidence="4" id="KW-1185">Reference proteome</keyword>
<dbReference type="Proteomes" id="UP000646365">
    <property type="component" value="Unassembled WGS sequence"/>
</dbReference>
<dbReference type="EMBL" id="BMJQ01000010">
    <property type="protein sequence ID" value="GGF28172.1"/>
    <property type="molecule type" value="Genomic_DNA"/>
</dbReference>
<keyword evidence="2" id="KW-0732">Signal</keyword>
<proteinExistence type="predicted"/>
<comment type="caution">
    <text evidence="3">The sequence shown here is derived from an EMBL/GenBank/DDBJ whole genome shotgun (WGS) entry which is preliminary data.</text>
</comment>
<dbReference type="AlphaFoldDB" id="A0A8J3E4L8"/>